<keyword evidence="1" id="KW-1133">Transmembrane helix</keyword>
<evidence type="ECO:0000256" key="1">
    <source>
        <dbReference type="SAM" id="Phobius"/>
    </source>
</evidence>
<keyword evidence="1" id="KW-0812">Transmembrane</keyword>
<dbReference type="Pfam" id="PF00990">
    <property type="entry name" value="GGDEF"/>
    <property type="match status" value="1"/>
</dbReference>
<dbReference type="EMBL" id="MRCE01000022">
    <property type="protein sequence ID" value="OKH35397.1"/>
    <property type="molecule type" value="Genomic_DNA"/>
</dbReference>
<dbReference type="PROSITE" id="PS50887">
    <property type="entry name" value="GGDEF"/>
    <property type="match status" value="1"/>
</dbReference>
<dbReference type="Gene3D" id="3.30.70.270">
    <property type="match status" value="1"/>
</dbReference>
<dbReference type="SUPFAM" id="SSF55073">
    <property type="entry name" value="Nucleotide cyclase"/>
    <property type="match status" value="1"/>
</dbReference>
<feature type="domain" description="GGDEF" evidence="2">
    <location>
        <begin position="165"/>
        <end position="295"/>
    </location>
</feature>
<dbReference type="Proteomes" id="UP000185860">
    <property type="component" value="Unassembled WGS sequence"/>
</dbReference>
<dbReference type="InterPro" id="IPR043128">
    <property type="entry name" value="Rev_trsase/Diguanyl_cyclase"/>
</dbReference>
<proteinExistence type="predicted"/>
<feature type="transmembrane region" description="Helical" evidence="1">
    <location>
        <begin position="101"/>
        <end position="121"/>
    </location>
</feature>
<evidence type="ECO:0000259" key="2">
    <source>
        <dbReference type="PROSITE" id="PS50887"/>
    </source>
</evidence>
<sequence length="296" mass="34042">MIKEEVVLTNKVFKEFVVYLFKYLENSSKSFLIGLGIVLVVLIGFIDYLVSPDIASIFFLIPVALASWFVSEKFGVIISIICTVVWFLINYLQGEAPLTNYLPYWNACIRLAFYLTINYLIGELHHARQRESKLARTDEITGVANRKLFIELANMELKKSRRYGHPFTITYIDLDNFKNINDYGGYKVGDHVLQVIAQTIKNTVRETDIVARIGGDEFIIFLPGLAYEPAQIVIHRVRDFLLETMDKNLWPVTFSIGAITYINCPESVDEIIEKSDYLMYCIKNKGKNIIEHITEI</sequence>
<evidence type="ECO:0000313" key="3">
    <source>
        <dbReference type="EMBL" id="OKH35397.1"/>
    </source>
</evidence>
<keyword evidence="1" id="KW-0472">Membrane</keyword>
<dbReference type="CDD" id="cd01949">
    <property type="entry name" value="GGDEF"/>
    <property type="match status" value="1"/>
</dbReference>
<dbReference type="SMART" id="SM00267">
    <property type="entry name" value="GGDEF"/>
    <property type="match status" value="1"/>
</dbReference>
<dbReference type="InterPro" id="IPR000160">
    <property type="entry name" value="GGDEF_dom"/>
</dbReference>
<dbReference type="AlphaFoldDB" id="A0A1U7IEP5"/>
<dbReference type="PANTHER" id="PTHR45138:SF9">
    <property type="entry name" value="DIGUANYLATE CYCLASE DGCM-RELATED"/>
    <property type="match status" value="1"/>
</dbReference>
<feature type="transmembrane region" description="Helical" evidence="1">
    <location>
        <begin position="31"/>
        <end position="50"/>
    </location>
</feature>
<name>A0A1U7IEP5_9CYAN</name>
<protein>
    <recommendedName>
        <fullName evidence="2">GGDEF domain-containing protein</fullName>
    </recommendedName>
</protein>
<dbReference type="OrthoDB" id="9115at2"/>
<reference evidence="3 4" key="1">
    <citation type="submission" date="2016-11" db="EMBL/GenBank/DDBJ databases">
        <title>Draft Genome Sequences of Nine Cyanobacterial Strains from Diverse Habitats.</title>
        <authorList>
            <person name="Zhu T."/>
            <person name="Hou S."/>
            <person name="Lu X."/>
            <person name="Hess W.R."/>
        </authorList>
    </citation>
    <scope>NUCLEOTIDE SEQUENCE [LARGE SCALE GENOMIC DNA]</scope>
    <source>
        <strain evidence="3 4">IAM M-71</strain>
    </source>
</reference>
<evidence type="ECO:0000313" key="4">
    <source>
        <dbReference type="Proteomes" id="UP000185860"/>
    </source>
</evidence>
<dbReference type="NCBIfam" id="TIGR00254">
    <property type="entry name" value="GGDEF"/>
    <property type="match status" value="1"/>
</dbReference>
<feature type="transmembrane region" description="Helical" evidence="1">
    <location>
        <begin position="57"/>
        <end position="89"/>
    </location>
</feature>
<dbReference type="InterPro" id="IPR029787">
    <property type="entry name" value="Nucleotide_cyclase"/>
</dbReference>
<dbReference type="InterPro" id="IPR050469">
    <property type="entry name" value="Diguanylate_Cyclase"/>
</dbReference>
<dbReference type="PANTHER" id="PTHR45138">
    <property type="entry name" value="REGULATORY COMPONENTS OF SENSORY TRANSDUCTION SYSTEM"/>
    <property type="match status" value="1"/>
</dbReference>
<gene>
    <name evidence="3" type="ORF">NIES2119_20465</name>
</gene>
<dbReference type="STRING" id="454136.NIES2119_20465"/>
<accession>A0A1U7IEP5</accession>
<comment type="caution">
    <text evidence="3">The sequence shown here is derived from an EMBL/GenBank/DDBJ whole genome shotgun (WGS) entry which is preliminary data.</text>
</comment>
<dbReference type="GO" id="GO:0052621">
    <property type="term" value="F:diguanylate cyclase activity"/>
    <property type="evidence" value="ECO:0007669"/>
    <property type="project" value="TreeGrafter"/>
</dbReference>
<organism evidence="3 4">
    <name type="scientific">[Phormidium ambiguum] IAM M-71</name>
    <dbReference type="NCBI Taxonomy" id="454136"/>
    <lineage>
        <taxon>Bacteria</taxon>
        <taxon>Bacillati</taxon>
        <taxon>Cyanobacteriota</taxon>
        <taxon>Cyanophyceae</taxon>
        <taxon>Oscillatoriophycideae</taxon>
        <taxon>Aerosakkonematales</taxon>
        <taxon>Aerosakkonemataceae</taxon>
        <taxon>Floridanema</taxon>
    </lineage>
</organism>